<dbReference type="SUPFAM" id="SSF48179">
    <property type="entry name" value="6-phosphogluconate dehydrogenase C-terminal domain-like"/>
    <property type="match status" value="1"/>
</dbReference>
<feature type="domain" description="Phosphogluconate dehydrogenase NAD-binding putative C-terminal" evidence="1">
    <location>
        <begin position="198"/>
        <end position="267"/>
    </location>
</feature>
<dbReference type="Gene3D" id="1.10.1040.10">
    <property type="entry name" value="N-(1-d-carboxylethyl)-l-norvaline Dehydrogenase, domain 2"/>
    <property type="match status" value="1"/>
</dbReference>
<gene>
    <name evidence="2" type="ORF">OPKNFCMD_5531</name>
</gene>
<dbReference type="InterPro" id="IPR013328">
    <property type="entry name" value="6PGD_dom2"/>
</dbReference>
<dbReference type="InterPro" id="IPR036291">
    <property type="entry name" value="NAD(P)-bd_dom_sf"/>
</dbReference>
<evidence type="ECO:0000313" key="2">
    <source>
        <dbReference type="EMBL" id="GJD52764.1"/>
    </source>
</evidence>
<sequence>MADRKQFRLGLVGYGEIGSTLGAGLRKAGLEAIACYDRYAFEGPYADLIQSRAREAGVTLVRSNAELAQASDLVFSVTPGAASLESADAFAPVLTSRHTFLDFASATPKIKTRVADALGPSGALLGDGSIEGTPLHGYSMRMLSSGPAGERVRDWLVPWGMQIEFTGPVLGTASGIKILRSVLIKGIEALTDEMLLAARQYGIDEVVLASAAKTLARPWMDTVQSLTPSGTIHAKRRAEELEMSADAVADAGVEPIMARAIASRLRWKESLGLKDHFKGVVPRTYQEALDAMALKAGLAQPERA</sequence>
<evidence type="ECO:0000313" key="3">
    <source>
        <dbReference type="Proteomes" id="UP001055167"/>
    </source>
</evidence>
<protein>
    <recommendedName>
        <fullName evidence="1">Phosphogluconate dehydrogenase NAD-binding putative C-terminal domain-containing protein</fullName>
    </recommendedName>
</protein>
<proteinExistence type="predicted"/>
<dbReference type="Pfam" id="PF09130">
    <property type="entry name" value="DUF1932"/>
    <property type="match status" value="1"/>
</dbReference>
<evidence type="ECO:0000259" key="1">
    <source>
        <dbReference type="Pfam" id="PF09130"/>
    </source>
</evidence>
<dbReference type="SUPFAM" id="SSF51735">
    <property type="entry name" value="NAD(P)-binding Rossmann-fold domains"/>
    <property type="match status" value="1"/>
</dbReference>
<organism evidence="2 3">
    <name type="scientific">Methylobacterium crusticola</name>
    <dbReference type="NCBI Taxonomy" id="1697972"/>
    <lineage>
        <taxon>Bacteria</taxon>
        <taxon>Pseudomonadati</taxon>
        <taxon>Pseudomonadota</taxon>
        <taxon>Alphaproteobacteria</taxon>
        <taxon>Hyphomicrobiales</taxon>
        <taxon>Methylobacteriaceae</taxon>
        <taxon>Methylobacterium</taxon>
    </lineage>
</organism>
<dbReference type="RefSeq" id="WP_128561270.1">
    <property type="nucleotide sequence ID" value="NZ_BPQH01000021.1"/>
</dbReference>
<accession>A0ABQ4R6I1</accession>
<dbReference type="Gene3D" id="3.40.50.720">
    <property type="entry name" value="NAD(P)-binding Rossmann-like Domain"/>
    <property type="match status" value="1"/>
</dbReference>
<dbReference type="Proteomes" id="UP001055167">
    <property type="component" value="Unassembled WGS sequence"/>
</dbReference>
<name>A0ABQ4R6I1_9HYPH</name>
<dbReference type="InterPro" id="IPR015814">
    <property type="entry name" value="Pgluconate_DH_NAD-bd_C"/>
</dbReference>
<dbReference type="EMBL" id="BPQH01000021">
    <property type="protein sequence ID" value="GJD52764.1"/>
    <property type="molecule type" value="Genomic_DNA"/>
</dbReference>
<reference evidence="2" key="1">
    <citation type="journal article" date="2021" name="Front. Microbiol.">
        <title>Comprehensive Comparative Genomics and Phenotyping of Methylobacterium Species.</title>
        <authorList>
            <person name="Alessa O."/>
            <person name="Ogura Y."/>
            <person name="Fujitani Y."/>
            <person name="Takami H."/>
            <person name="Hayashi T."/>
            <person name="Sahin N."/>
            <person name="Tani A."/>
        </authorList>
    </citation>
    <scope>NUCLEOTIDE SEQUENCE</scope>
    <source>
        <strain evidence="2">KCTC 52305</strain>
    </source>
</reference>
<comment type="caution">
    <text evidence="2">The sequence shown here is derived from an EMBL/GenBank/DDBJ whole genome shotgun (WGS) entry which is preliminary data.</text>
</comment>
<reference evidence="2" key="2">
    <citation type="submission" date="2021-08" db="EMBL/GenBank/DDBJ databases">
        <authorList>
            <person name="Tani A."/>
            <person name="Ola A."/>
            <person name="Ogura Y."/>
            <person name="Katsura K."/>
            <person name="Hayashi T."/>
        </authorList>
    </citation>
    <scope>NUCLEOTIDE SEQUENCE</scope>
    <source>
        <strain evidence="2">KCTC 52305</strain>
    </source>
</reference>
<dbReference type="InterPro" id="IPR008927">
    <property type="entry name" value="6-PGluconate_DH-like_C_sf"/>
</dbReference>
<keyword evidence="3" id="KW-1185">Reference proteome</keyword>